<dbReference type="EMBL" id="JAMQBK010000047">
    <property type="protein sequence ID" value="MCM2372540.1"/>
    <property type="molecule type" value="Genomic_DNA"/>
</dbReference>
<gene>
    <name evidence="1" type="ORF">NB063_18170</name>
</gene>
<reference evidence="1 2" key="1">
    <citation type="journal article" date="2022" name="Syst. Appl. Microbiol.">
        <title>Rhodopirellula aestuarii sp. nov., a novel member of the genus Rhodopirellula isolated from brackish sediments collected in the Tagus River estuary, Portugal.</title>
        <authorList>
            <person name="Vitorino I.R."/>
            <person name="Klimek D."/>
            <person name="Calusinska M."/>
            <person name="Lobo-da-Cunha A."/>
            <person name="Vasconcelos V."/>
            <person name="Lage O.M."/>
        </authorList>
    </citation>
    <scope>NUCLEOTIDE SEQUENCE [LARGE SCALE GENOMIC DNA]</scope>
    <source>
        <strain evidence="1 2">ICT_H3.1</strain>
    </source>
</reference>
<evidence type="ECO:0000313" key="1">
    <source>
        <dbReference type="EMBL" id="MCM2372540.1"/>
    </source>
</evidence>
<name>A0ABT0U6L6_9BACT</name>
<evidence type="ECO:0008006" key="3">
    <source>
        <dbReference type="Google" id="ProtNLM"/>
    </source>
</evidence>
<evidence type="ECO:0000313" key="2">
    <source>
        <dbReference type="Proteomes" id="UP001202961"/>
    </source>
</evidence>
<organism evidence="1 2">
    <name type="scientific">Aporhodopirellula aestuarii</name>
    <dbReference type="NCBI Taxonomy" id="2950107"/>
    <lineage>
        <taxon>Bacteria</taxon>
        <taxon>Pseudomonadati</taxon>
        <taxon>Planctomycetota</taxon>
        <taxon>Planctomycetia</taxon>
        <taxon>Pirellulales</taxon>
        <taxon>Pirellulaceae</taxon>
        <taxon>Aporhodopirellula</taxon>
    </lineage>
</organism>
<keyword evidence="2" id="KW-1185">Reference proteome</keyword>
<sequence length="270" mass="30836">MPLHSSDVHSLRRVFMQAFAVHDITEPLVSFDDFASTEKVREIMDAGHWEVVGIRRNGKVQGYVELDELGDGICGDFMKPFDESIIVPSTAPLAELVLRLRDQRRMFVSILGCVGGFVSRSDLDKPPVRMWLFGMVTLIEMRFRRLIERHCTDESWKAFLSASRIRKAEQLLQERDRRNQSVALLDCLQLSDKAQIVARNKMLRERTRFESRREVEQTAKMLEKLRNNLAHCQTITTGDWDAIVILSENLDGVLDGPPDAKDEAPNIPSA</sequence>
<proteinExistence type="predicted"/>
<accession>A0ABT0U6L6</accession>
<comment type="caution">
    <text evidence="1">The sequence shown here is derived from an EMBL/GenBank/DDBJ whole genome shotgun (WGS) entry which is preliminary data.</text>
</comment>
<protein>
    <recommendedName>
        <fullName evidence="3">CBS domain-containing protein</fullName>
    </recommendedName>
</protein>
<dbReference type="Proteomes" id="UP001202961">
    <property type="component" value="Unassembled WGS sequence"/>
</dbReference>
<dbReference type="RefSeq" id="WP_250930173.1">
    <property type="nucleotide sequence ID" value="NZ_JAMQBK010000047.1"/>
</dbReference>